<evidence type="ECO:0008006" key="4">
    <source>
        <dbReference type="Google" id="ProtNLM"/>
    </source>
</evidence>
<name>A0AAV5SBJ1_9BILA</name>
<sequence length="200" mass="21781">DLRGHRPVVETDGDGVSNGGSCGVLEGKRDCGHVTDSLDEARAELRDGKGEDSRVIDPSVLIDLEDDQTIREGSHSHHVEESSLGQWRVSESQWNAHLVENLYGSSSDLSGNLESLEEGSLLGTHSSILWRNIDVTRSDGASLGGGSLSVLEKLISYIGQVLLGENESDVFDDGRDEDLKRRNLGHMGTDRLDDHRVLSH</sequence>
<feature type="region of interest" description="Disordered" evidence="1">
    <location>
        <begin position="1"/>
        <end position="21"/>
    </location>
</feature>
<evidence type="ECO:0000313" key="2">
    <source>
        <dbReference type="EMBL" id="GMS80641.1"/>
    </source>
</evidence>
<dbReference type="Proteomes" id="UP001432027">
    <property type="component" value="Unassembled WGS sequence"/>
</dbReference>
<organism evidence="2 3">
    <name type="scientific">Pristionchus entomophagus</name>
    <dbReference type="NCBI Taxonomy" id="358040"/>
    <lineage>
        <taxon>Eukaryota</taxon>
        <taxon>Metazoa</taxon>
        <taxon>Ecdysozoa</taxon>
        <taxon>Nematoda</taxon>
        <taxon>Chromadorea</taxon>
        <taxon>Rhabditida</taxon>
        <taxon>Rhabditina</taxon>
        <taxon>Diplogasteromorpha</taxon>
        <taxon>Diplogasteroidea</taxon>
        <taxon>Neodiplogasteridae</taxon>
        <taxon>Pristionchus</taxon>
    </lineage>
</organism>
<keyword evidence="3" id="KW-1185">Reference proteome</keyword>
<reference evidence="2" key="1">
    <citation type="submission" date="2023-10" db="EMBL/GenBank/DDBJ databases">
        <title>Genome assembly of Pristionchus species.</title>
        <authorList>
            <person name="Yoshida K."/>
            <person name="Sommer R.J."/>
        </authorList>
    </citation>
    <scope>NUCLEOTIDE SEQUENCE</scope>
    <source>
        <strain evidence="2">RS0144</strain>
    </source>
</reference>
<protein>
    <recommendedName>
        <fullName evidence="4">Ribosomal protein</fullName>
    </recommendedName>
</protein>
<feature type="non-terminal residue" evidence="2">
    <location>
        <position position="1"/>
    </location>
</feature>
<proteinExistence type="predicted"/>
<dbReference type="AlphaFoldDB" id="A0AAV5SBJ1"/>
<gene>
    <name evidence="2" type="ORF">PENTCL1PPCAC_2816</name>
</gene>
<dbReference type="EMBL" id="BTSX01000001">
    <property type="protein sequence ID" value="GMS80641.1"/>
    <property type="molecule type" value="Genomic_DNA"/>
</dbReference>
<accession>A0AAV5SBJ1</accession>
<evidence type="ECO:0000313" key="3">
    <source>
        <dbReference type="Proteomes" id="UP001432027"/>
    </source>
</evidence>
<evidence type="ECO:0000256" key="1">
    <source>
        <dbReference type="SAM" id="MobiDB-lite"/>
    </source>
</evidence>
<comment type="caution">
    <text evidence="2">The sequence shown here is derived from an EMBL/GenBank/DDBJ whole genome shotgun (WGS) entry which is preliminary data.</text>
</comment>